<organism evidence="4 5">
    <name type="scientific">Metabacillus lacus</name>
    <dbReference type="NCBI Taxonomy" id="1983721"/>
    <lineage>
        <taxon>Bacteria</taxon>
        <taxon>Bacillati</taxon>
        <taxon>Bacillota</taxon>
        <taxon>Bacilli</taxon>
        <taxon>Bacillales</taxon>
        <taxon>Bacillaceae</taxon>
        <taxon>Metabacillus</taxon>
    </lineage>
</organism>
<evidence type="ECO:0000256" key="1">
    <source>
        <dbReference type="SAM" id="MobiDB-lite"/>
    </source>
</evidence>
<feature type="chain" id="PRO_5030876150" evidence="2">
    <location>
        <begin position="28"/>
        <end position="542"/>
    </location>
</feature>
<dbReference type="SUPFAM" id="SSF75011">
    <property type="entry name" value="3-carboxy-cis,cis-mucoante lactonizing enzyme"/>
    <property type="match status" value="1"/>
</dbReference>
<dbReference type="PANTHER" id="PTHR46928:SF1">
    <property type="entry name" value="MESENCHYME-SPECIFIC CELL SURFACE GLYCOPROTEIN"/>
    <property type="match status" value="1"/>
</dbReference>
<evidence type="ECO:0000259" key="3">
    <source>
        <dbReference type="Pfam" id="PF22494"/>
    </source>
</evidence>
<protein>
    <submittedName>
        <fullName evidence="4">Ig domain-containing protein</fullName>
    </submittedName>
</protein>
<dbReference type="InterPro" id="IPR015943">
    <property type="entry name" value="WD40/YVTN_repeat-like_dom_sf"/>
</dbReference>
<evidence type="ECO:0000313" key="4">
    <source>
        <dbReference type="EMBL" id="MRX74079.1"/>
    </source>
</evidence>
<dbReference type="OrthoDB" id="9801679at2"/>
<sequence>MLNRKNIISPVLTFSLLAGIIPVSVHAENAPVQQYQFETGSMNGKLRHLASYHTGLSSSDGGVAEIVAYNSDNHKMYLVNGAAQSVDIVSTKKLSSSGKQTELKLEKRLQLNEMGKEYGFSVGDITSVAVNTKEKIVALAVQGKTYTDGGYIVAVDYNGNYMKHFSAGVQPDMVTFSHDNKYLLSANEGEPREGYNAPGAVNPKGSITVIDLKKGIKKAQADTIGFEAFDSEKAKAKLIADGVLLKPGTKPSEDLEPEYIAVSENNKYAYVSLQEANAIAVFDLKAQKFTSIKGLGFKDHNLPGNELDALKDGKVLLENQDLHGVYMPDGIASAKIKGKDYIFTANEGDAREWGTKPYSYADIAFYTLPGTQYKIDRLLNSEREGLDADKTYILGARSFSIWEANTMKQVFDSGSDFERITAERYPQAFNSSHGKTELDSRSGKKGPEPEDVKVMKIKGKTYAFIGLERIGGIMVYDVTDVHNAKFYDYINLRDFNGSSVSTSGSLGPEGISLVEAKDSPTKTSLVLVANEVSGNVDMIEIR</sequence>
<dbReference type="Proteomes" id="UP000448867">
    <property type="component" value="Unassembled WGS sequence"/>
</dbReference>
<reference evidence="4 5" key="1">
    <citation type="submission" date="2019-11" db="EMBL/GenBank/DDBJ databases">
        <title>Bacillus lacus genome.</title>
        <authorList>
            <person name="Allen C.J."/>
            <person name="Newman J.D."/>
        </authorList>
    </citation>
    <scope>NUCLEOTIDE SEQUENCE [LARGE SCALE GENOMIC DNA]</scope>
    <source>
        <strain evidence="4 5">KCTC 33946</strain>
    </source>
</reference>
<accession>A0A7X2J2F1</accession>
<evidence type="ECO:0000256" key="2">
    <source>
        <dbReference type="SAM" id="SignalP"/>
    </source>
</evidence>
<feature type="region of interest" description="Disordered" evidence="1">
    <location>
        <begin position="429"/>
        <end position="450"/>
    </location>
</feature>
<dbReference type="InterPro" id="IPR052956">
    <property type="entry name" value="Mesenchyme-surface_protein"/>
</dbReference>
<feature type="signal peptide" evidence="2">
    <location>
        <begin position="1"/>
        <end position="27"/>
    </location>
</feature>
<keyword evidence="5" id="KW-1185">Reference proteome</keyword>
<dbReference type="EMBL" id="WKKI01000059">
    <property type="protein sequence ID" value="MRX74079.1"/>
    <property type="molecule type" value="Genomic_DNA"/>
</dbReference>
<dbReference type="AlphaFoldDB" id="A0A7X2J2F1"/>
<name>A0A7X2J2F1_9BACI</name>
<comment type="caution">
    <text evidence="4">The sequence shown here is derived from an EMBL/GenBank/DDBJ whole genome shotgun (WGS) entry which is preliminary data.</text>
</comment>
<dbReference type="NCBIfam" id="NF038117">
    <property type="entry name" value="choice_anch_I"/>
    <property type="match status" value="1"/>
</dbReference>
<feature type="compositionally biased region" description="Basic and acidic residues" evidence="1">
    <location>
        <begin position="434"/>
        <end position="450"/>
    </location>
</feature>
<dbReference type="RefSeq" id="WP_154309533.1">
    <property type="nucleotide sequence ID" value="NZ_WKKI01000059.1"/>
</dbReference>
<dbReference type="Pfam" id="PF22494">
    <property type="entry name" value="choice_anch_I"/>
    <property type="match status" value="1"/>
</dbReference>
<keyword evidence="2" id="KW-0732">Signal</keyword>
<evidence type="ECO:0000313" key="5">
    <source>
        <dbReference type="Proteomes" id="UP000448867"/>
    </source>
</evidence>
<dbReference type="InterPro" id="IPR055188">
    <property type="entry name" value="Choice_anch_I"/>
</dbReference>
<gene>
    <name evidence="4" type="ORF">GJU40_18305</name>
</gene>
<proteinExistence type="predicted"/>
<feature type="domain" description="Choice-of-anchor I" evidence="3">
    <location>
        <begin position="61"/>
        <end position="541"/>
    </location>
</feature>
<dbReference type="PANTHER" id="PTHR46928">
    <property type="entry name" value="MESENCHYME-SPECIFIC CELL SURFACE GLYCOPROTEIN"/>
    <property type="match status" value="1"/>
</dbReference>
<dbReference type="Gene3D" id="2.130.10.10">
    <property type="entry name" value="YVTN repeat-like/Quinoprotein amine dehydrogenase"/>
    <property type="match status" value="1"/>
</dbReference>